<evidence type="ECO:0000313" key="8">
    <source>
        <dbReference type="EMBL" id="ORE01352.1"/>
    </source>
</evidence>
<dbReference type="InterPro" id="IPR023042">
    <property type="entry name" value="Peptidase_M17_leu_NH2_pept"/>
</dbReference>
<dbReference type="PANTHER" id="PTHR11963:SF23">
    <property type="entry name" value="CYTOSOL AMINOPEPTIDASE"/>
    <property type="match status" value="1"/>
</dbReference>
<evidence type="ECO:0000256" key="2">
    <source>
        <dbReference type="ARBA" id="ARBA00001585"/>
    </source>
</evidence>
<dbReference type="CDD" id="cd00433">
    <property type="entry name" value="Peptidase_M17"/>
    <property type="match status" value="1"/>
</dbReference>
<evidence type="ECO:0000256" key="4">
    <source>
        <dbReference type="ARBA" id="ARBA00022438"/>
    </source>
</evidence>
<keyword evidence="4" id="KW-0031">Aminopeptidase</keyword>
<keyword evidence="5" id="KW-0645">Protease</keyword>
<dbReference type="PANTHER" id="PTHR11963">
    <property type="entry name" value="LEUCINE AMINOPEPTIDASE-RELATED"/>
    <property type="match status" value="1"/>
</dbReference>
<dbReference type="GO" id="GO:0006508">
    <property type="term" value="P:proteolysis"/>
    <property type="evidence" value="ECO:0007669"/>
    <property type="project" value="UniProtKB-KW"/>
</dbReference>
<reference evidence="8" key="1">
    <citation type="journal article" date="2016" name="Proc. Natl. Acad. Sci. U.S.A.">
        <title>Lipid metabolic changes in an early divergent fungus govern the establishment of a mutualistic symbiosis with endobacteria.</title>
        <authorList>
            <person name="Lastovetsky O.A."/>
            <person name="Gaspar M.L."/>
            <person name="Mondo S.J."/>
            <person name="LaButti K.M."/>
            <person name="Sandor L."/>
            <person name="Grigoriev I.V."/>
            <person name="Henry S.A."/>
            <person name="Pawlowska T.E."/>
        </authorList>
    </citation>
    <scope>NUCLEOTIDE SEQUENCE [LARGE SCALE GENOMIC DNA]</scope>
    <source>
        <strain evidence="8">ATCC 52814</strain>
    </source>
</reference>
<dbReference type="InterPro" id="IPR011356">
    <property type="entry name" value="Leucine_aapep/pepB"/>
</dbReference>
<dbReference type="EMBL" id="KV922146">
    <property type="protein sequence ID" value="ORE01352.1"/>
    <property type="molecule type" value="Genomic_DNA"/>
</dbReference>
<dbReference type="PRINTS" id="PR00481">
    <property type="entry name" value="LAMNOPPTDASE"/>
</dbReference>
<comment type="catalytic activity">
    <reaction evidence="1">
        <text>Release of an N-terminal amino acid, Xaa-|-Yaa-, in which Xaa is preferably Leu, but may be other amino acids including Pro although not Arg or Lys, and Yaa may be Pro. Amino acid amides and methyl esters are also readily hydrolyzed, but rates on arylamides are exceedingly low.</text>
        <dbReference type="EC" id="3.4.11.1"/>
    </reaction>
</comment>
<dbReference type="Gene3D" id="3.40.220.10">
    <property type="entry name" value="Leucine Aminopeptidase, subunit E, domain 1"/>
    <property type="match status" value="1"/>
</dbReference>
<dbReference type="AlphaFoldDB" id="A0A1X0QNL3"/>
<evidence type="ECO:0000256" key="3">
    <source>
        <dbReference type="ARBA" id="ARBA00009528"/>
    </source>
</evidence>
<dbReference type="VEuPathDB" id="FungiDB:BCV72DRAFT_236487"/>
<protein>
    <recommendedName>
        <fullName evidence="7">Cytosol aminopeptidase domain-containing protein</fullName>
    </recommendedName>
</protein>
<dbReference type="GO" id="GO:0005737">
    <property type="term" value="C:cytoplasm"/>
    <property type="evidence" value="ECO:0007669"/>
    <property type="project" value="InterPro"/>
</dbReference>
<organism evidence="8">
    <name type="scientific">Rhizopus microsporus var. microsporus</name>
    <dbReference type="NCBI Taxonomy" id="86635"/>
    <lineage>
        <taxon>Eukaryota</taxon>
        <taxon>Fungi</taxon>
        <taxon>Fungi incertae sedis</taxon>
        <taxon>Mucoromycota</taxon>
        <taxon>Mucoromycotina</taxon>
        <taxon>Mucoromycetes</taxon>
        <taxon>Mucorales</taxon>
        <taxon>Mucorineae</taxon>
        <taxon>Rhizopodaceae</taxon>
        <taxon>Rhizopus</taxon>
    </lineage>
</organism>
<dbReference type="OrthoDB" id="412814at2759"/>
<evidence type="ECO:0000256" key="6">
    <source>
        <dbReference type="ARBA" id="ARBA00022801"/>
    </source>
</evidence>
<proteinExistence type="inferred from homology"/>
<dbReference type="GO" id="GO:0030145">
    <property type="term" value="F:manganese ion binding"/>
    <property type="evidence" value="ECO:0007669"/>
    <property type="project" value="InterPro"/>
</dbReference>
<dbReference type="HAMAP" id="MF_00181">
    <property type="entry name" value="Cytosol_peptidase_M17"/>
    <property type="match status" value="1"/>
</dbReference>
<dbReference type="GO" id="GO:0070006">
    <property type="term" value="F:metalloaminopeptidase activity"/>
    <property type="evidence" value="ECO:0007669"/>
    <property type="project" value="InterPro"/>
</dbReference>
<comment type="similarity">
    <text evidence="3">Belongs to the peptidase M17 family.</text>
</comment>
<dbReference type="PROSITE" id="PS00631">
    <property type="entry name" value="CYTOSOL_AP"/>
    <property type="match status" value="1"/>
</dbReference>
<name>A0A1X0QNL3_RHIZD</name>
<dbReference type="InterPro" id="IPR000819">
    <property type="entry name" value="Peptidase_M17_C"/>
</dbReference>
<feature type="domain" description="Cytosol aminopeptidase" evidence="7">
    <location>
        <begin position="340"/>
        <end position="347"/>
    </location>
</feature>
<dbReference type="Pfam" id="PF00883">
    <property type="entry name" value="Peptidase_M17"/>
    <property type="match status" value="1"/>
</dbReference>
<dbReference type="Gene3D" id="3.40.630.10">
    <property type="entry name" value="Zn peptidases"/>
    <property type="match status" value="1"/>
</dbReference>
<accession>A0A1X0QNL3</accession>
<sequence>MLTCLRQSTFRQPQQLLKRFFSNKQSFDSLVIGAYTEPCQLTTPHASSATRQFLEEQLKLTRFKKKHDVRIFYNLGGVSQVAVVSLGKKEEAGTETVRMATAIGIQTLQKQGVKHIGIDVSVDAQAAAEGAVLSQFRFDKLKQEKKQEEMVIEPYLPDSQVSKQWEQGRVYGVSQNIARMLMTSPSNLMTPKLFAEEVAYLLAGLENIDINVYDEDWASRHSMNALLSVAKGSVEPLRFLEICYKGAKDKSEKPYALVGKGITFDSGGISLKPSANMALMKGDMGGAATVAGALYGISEMRLPVNVVAAIPLCENMPSGNATKPGDVIKAMNGKSIEILNTDAEGRLILADALHYISSKYQPKYIIDLATLTGAMDVALGQAYTGVFTNSDELWKKLKEAGDTVSDPFWRMPLHDDYIRDMKESIVADLSNVGHTRSGGSCAAARFLQEFVDKDTPWAHIDIAGVMESSATRGYNIKGMSGRPTRALIELTKRSIEC</sequence>
<dbReference type="NCBIfam" id="NF002073">
    <property type="entry name" value="PRK00913.1-2"/>
    <property type="match status" value="1"/>
</dbReference>
<evidence type="ECO:0000256" key="5">
    <source>
        <dbReference type="ARBA" id="ARBA00022670"/>
    </source>
</evidence>
<dbReference type="SUPFAM" id="SSF53187">
    <property type="entry name" value="Zn-dependent exopeptidases"/>
    <property type="match status" value="1"/>
</dbReference>
<gene>
    <name evidence="8" type="ORF">BCV72DRAFT_236487</name>
</gene>
<evidence type="ECO:0000256" key="1">
    <source>
        <dbReference type="ARBA" id="ARBA00000135"/>
    </source>
</evidence>
<evidence type="ECO:0000259" key="7">
    <source>
        <dbReference type="PROSITE" id="PS00631"/>
    </source>
</evidence>
<dbReference type="Pfam" id="PF02789">
    <property type="entry name" value="Peptidase_M17_N"/>
    <property type="match status" value="1"/>
</dbReference>
<dbReference type="InterPro" id="IPR043472">
    <property type="entry name" value="Macro_dom-like"/>
</dbReference>
<comment type="catalytic activity">
    <reaction evidence="2">
        <text>Release of N-terminal proline from a peptide.</text>
        <dbReference type="EC" id="3.4.11.5"/>
    </reaction>
</comment>
<keyword evidence="6" id="KW-0378">Hydrolase</keyword>
<dbReference type="SUPFAM" id="SSF52949">
    <property type="entry name" value="Macro domain-like"/>
    <property type="match status" value="1"/>
</dbReference>
<dbReference type="InterPro" id="IPR008283">
    <property type="entry name" value="Peptidase_M17_N"/>
</dbReference>
<dbReference type="Proteomes" id="UP000242414">
    <property type="component" value="Unassembled WGS sequence"/>
</dbReference>